<dbReference type="AlphaFoldDB" id="E1YGM2"/>
<protein>
    <submittedName>
        <fullName evidence="1">Uncharacterized protein</fullName>
    </submittedName>
</protein>
<dbReference type="EMBL" id="FR695873">
    <property type="protein sequence ID" value="CBX29716.1"/>
    <property type="molecule type" value="Genomic_DNA"/>
</dbReference>
<evidence type="ECO:0000313" key="1">
    <source>
        <dbReference type="EMBL" id="CBX29716.1"/>
    </source>
</evidence>
<dbReference type="SUPFAM" id="SSF48295">
    <property type="entry name" value="TrpR-like"/>
    <property type="match status" value="1"/>
</dbReference>
<gene>
    <name evidence="1" type="ORF">N47_F14110</name>
</gene>
<sequence length="87" mass="9604">MPIAGIARYRASAKIIGRIHNIYYPYLVGRYPNTVEARGVLCYWAARELGLSTLELSKKLGISQPTASQSAKRGEKIVKEKGLKIIG</sequence>
<accession>E1YGM2</accession>
<reference evidence="1" key="1">
    <citation type="journal article" date="2011" name="Environ. Microbiol.">
        <title>Genomic insights into the metabolic potential of the polycyclic aromatic hydrocarbon degrading sulfate-reducing Deltaproteobacterium N47.</title>
        <authorList>
            <person name="Bergmann F."/>
            <person name="Selesi D."/>
            <person name="Weinmaier T."/>
            <person name="Tischler P."/>
            <person name="Rattei T."/>
            <person name="Meckenstock R.U."/>
        </authorList>
    </citation>
    <scope>NUCLEOTIDE SEQUENCE</scope>
</reference>
<dbReference type="InterPro" id="IPR010921">
    <property type="entry name" value="Trp_repressor/repl_initiator"/>
</dbReference>
<name>E1YGM2_9BACT</name>
<organism evidence="1">
    <name type="scientific">uncultured Desulfobacterium sp</name>
    <dbReference type="NCBI Taxonomy" id="201089"/>
    <lineage>
        <taxon>Bacteria</taxon>
        <taxon>Pseudomonadati</taxon>
        <taxon>Thermodesulfobacteriota</taxon>
        <taxon>Desulfobacteria</taxon>
        <taxon>Desulfobacterales</taxon>
        <taxon>Desulfobacteriaceae</taxon>
        <taxon>Desulfobacterium</taxon>
        <taxon>environmental samples</taxon>
    </lineage>
</organism>
<proteinExistence type="predicted"/>
<dbReference type="GO" id="GO:0043565">
    <property type="term" value="F:sequence-specific DNA binding"/>
    <property type="evidence" value="ECO:0007669"/>
    <property type="project" value="InterPro"/>
</dbReference>